<evidence type="ECO:0000259" key="7">
    <source>
        <dbReference type="PROSITE" id="PS50222"/>
    </source>
</evidence>
<reference evidence="8" key="1">
    <citation type="submission" date="2022-01" db="EMBL/GenBank/DDBJ databases">
        <authorList>
            <person name="Braso-Vives M."/>
        </authorList>
    </citation>
    <scope>NUCLEOTIDE SEQUENCE</scope>
</reference>
<feature type="compositionally biased region" description="Pro residues" evidence="6">
    <location>
        <begin position="17"/>
        <end position="30"/>
    </location>
</feature>
<dbReference type="PANTHER" id="PTHR46212">
    <property type="entry name" value="PEFLIN"/>
    <property type="match status" value="1"/>
</dbReference>
<dbReference type="GO" id="GO:0048306">
    <property type="term" value="F:calcium-dependent protein binding"/>
    <property type="evidence" value="ECO:0007669"/>
    <property type="project" value="UniProtKB-ARBA"/>
</dbReference>
<dbReference type="CDD" id="cd16184">
    <property type="entry name" value="EFh_PEF_peflin"/>
    <property type="match status" value="1"/>
</dbReference>
<dbReference type="AlphaFoldDB" id="A0A8J9Z468"/>
<gene>
    <name evidence="8" type="primary">PEF1</name>
    <name evidence="8" type="ORF">BLAG_LOCUS9043</name>
</gene>
<feature type="domain" description="EF-hand" evidence="7">
    <location>
        <begin position="70"/>
        <end position="105"/>
    </location>
</feature>
<evidence type="ECO:0000313" key="8">
    <source>
        <dbReference type="EMBL" id="CAH1247349.1"/>
    </source>
</evidence>
<organism evidence="8 9">
    <name type="scientific">Branchiostoma lanceolatum</name>
    <name type="common">Common lancelet</name>
    <name type="synonym">Amphioxus lanceolatum</name>
    <dbReference type="NCBI Taxonomy" id="7740"/>
    <lineage>
        <taxon>Eukaryota</taxon>
        <taxon>Metazoa</taxon>
        <taxon>Chordata</taxon>
        <taxon>Cephalochordata</taxon>
        <taxon>Leptocardii</taxon>
        <taxon>Amphioxiformes</taxon>
        <taxon>Branchiostomatidae</taxon>
        <taxon>Branchiostoma</taxon>
    </lineage>
</organism>
<dbReference type="InterPro" id="IPR018247">
    <property type="entry name" value="EF_Hand_1_Ca_BS"/>
</dbReference>
<dbReference type="SUPFAM" id="SSF47473">
    <property type="entry name" value="EF-hand"/>
    <property type="match status" value="1"/>
</dbReference>
<keyword evidence="3" id="KW-0479">Metal-binding</keyword>
<feature type="region of interest" description="Disordered" evidence="6">
    <location>
        <begin position="1"/>
        <end position="53"/>
    </location>
</feature>
<evidence type="ECO:0000256" key="3">
    <source>
        <dbReference type="ARBA" id="ARBA00022723"/>
    </source>
</evidence>
<dbReference type="GO" id="GO:0005509">
    <property type="term" value="F:calcium ion binding"/>
    <property type="evidence" value="ECO:0007669"/>
    <property type="project" value="InterPro"/>
</dbReference>
<comment type="subcellular location">
    <subcellularLocation>
        <location evidence="1">Cytoplasm</location>
    </subcellularLocation>
</comment>
<dbReference type="OrthoDB" id="186625at2759"/>
<evidence type="ECO:0000256" key="6">
    <source>
        <dbReference type="SAM" id="MobiDB-lite"/>
    </source>
</evidence>
<dbReference type="PANTHER" id="PTHR46212:SF3">
    <property type="entry name" value="GH27120P"/>
    <property type="match status" value="1"/>
</dbReference>
<dbReference type="EMBL" id="OV696701">
    <property type="protein sequence ID" value="CAH1247349.1"/>
    <property type="molecule type" value="Genomic_DNA"/>
</dbReference>
<evidence type="ECO:0000256" key="2">
    <source>
        <dbReference type="ARBA" id="ARBA00022490"/>
    </source>
</evidence>
<evidence type="ECO:0000256" key="4">
    <source>
        <dbReference type="ARBA" id="ARBA00022737"/>
    </source>
</evidence>
<protein>
    <submittedName>
        <fullName evidence="8">PEF1 protein</fullName>
    </submittedName>
</protein>
<dbReference type="InterPro" id="IPR002048">
    <property type="entry name" value="EF_hand_dom"/>
</dbReference>
<dbReference type="InterPro" id="IPR011992">
    <property type="entry name" value="EF-hand-dom_pair"/>
</dbReference>
<evidence type="ECO:0000256" key="5">
    <source>
        <dbReference type="ARBA" id="ARBA00022837"/>
    </source>
</evidence>
<dbReference type="Proteomes" id="UP000838412">
    <property type="component" value="Chromosome 16"/>
</dbReference>
<proteinExistence type="predicted"/>
<keyword evidence="4" id="KW-0677">Repeat</keyword>
<feature type="compositionally biased region" description="Low complexity" evidence="6">
    <location>
        <begin position="1"/>
        <end position="16"/>
    </location>
</feature>
<sequence length="240" mass="26579">MAYPGGPPGGYQQYPGGAPPPQYGAPPPGGHPGYAGGYQQQQQPGYGGQPGYGAAPGYGAPPAGYGAPPGVDPNVYQWFMSVDRDRSGKISATELQQALTNSNWSHFNDETCRLMIGMFDRDQSGQIELQEFQALWTYIQQWKGVFDMYDQDRSGLIEGRELHTAFSRMGYNVTPSFIQIIVVKFDRAARRGLKFDEFIQCCVMLKNLTDQFRARDTGGTGRIQVSYEDFMCMVLLNKPS</sequence>
<dbReference type="PROSITE" id="PS50222">
    <property type="entry name" value="EF_HAND_2"/>
    <property type="match status" value="2"/>
</dbReference>
<keyword evidence="2" id="KW-0963">Cytoplasm</keyword>
<dbReference type="PROSITE" id="PS00018">
    <property type="entry name" value="EF_HAND_1"/>
    <property type="match status" value="2"/>
</dbReference>
<keyword evidence="9" id="KW-1185">Reference proteome</keyword>
<dbReference type="SMART" id="SM00054">
    <property type="entry name" value="EFh"/>
    <property type="match status" value="3"/>
</dbReference>
<accession>A0A8J9Z468</accession>
<evidence type="ECO:0000313" key="9">
    <source>
        <dbReference type="Proteomes" id="UP000838412"/>
    </source>
</evidence>
<dbReference type="Pfam" id="PF13499">
    <property type="entry name" value="EF-hand_7"/>
    <property type="match status" value="2"/>
</dbReference>
<evidence type="ECO:0000256" key="1">
    <source>
        <dbReference type="ARBA" id="ARBA00004496"/>
    </source>
</evidence>
<dbReference type="Gene3D" id="1.10.238.10">
    <property type="entry name" value="EF-hand"/>
    <property type="match status" value="1"/>
</dbReference>
<name>A0A8J9Z468_BRALA</name>
<feature type="domain" description="EF-hand" evidence="7">
    <location>
        <begin position="137"/>
        <end position="172"/>
    </location>
</feature>
<dbReference type="InterPro" id="IPR051426">
    <property type="entry name" value="Peflin/Sorcin_CaBP"/>
</dbReference>
<keyword evidence="5" id="KW-0106">Calcium</keyword>
<dbReference type="GO" id="GO:0005737">
    <property type="term" value="C:cytoplasm"/>
    <property type="evidence" value="ECO:0007669"/>
    <property type="project" value="UniProtKB-SubCell"/>
</dbReference>